<keyword evidence="5" id="KW-0808">Transferase</keyword>
<comment type="similarity">
    <text evidence="3">Belongs to the glycosyltransferase 29 family.</text>
</comment>
<evidence type="ECO:0000256" key="12">
    <source>
        <dbReference type="ARBA" id="ARBA00023180"/>
    </source>
</evidence>
<evidence type="ECO:0000256" key="11">
    <source>
        <dbReference type="ARBA" id="ARBA00023157"/>
    </source>
</evidence>
<evidence type="ECO:0000256" key="5">
    <source>
        <dbReference type="ARBA" id="ARBA00022679"/>
    </source>
</evidence>
<dbReference type="GO" id="GO:0009312">
    <property type="term" value="P:oligosaccharide biosynthetic process"/>
    <property type="evidence" value="ECO:0007669"/>
    <property type="project" value="TreeGrafter"/>
</dbReference>
<feature type="non-terminal residue" evidence="17">
    <location>
        <position position="72"/>
    </location>
</feature>
<organism evidence="17 18">
    <name type="scientific">Clarias magur</name>
    <name type="common">Asian catfish</name>
    <name type="synonym">Macropteronotus magur</name>
    <dbReference type="NCBI Taxonomy" id="1594786"/>
    <lineage>
        <taxon>Eukaryota</taxon>
        <taxon>Metazoa</taxon>
        <taxon>Chordata</taxon>
        <taxon>Craniata</taxon>
        <taxon>Vertebrata</taxon>
        <taxon>Euteleostomi</taxon>
        <taxon>Actinopterygii</taxon>
        <taxon>Neopterygii</taxon>
        <taxon>Teleostei</taxon>
        <taxon>Ostariophysi</taxon>
        <taxon>Siluriformes</taxon>
        <taxon>Clariidae</taxon>
        <taxon>Clarias</taxon>
    </lineage>
</organism>
<comment type="subcellular location">
    <subcellularLocation>
        <location evidence="1">Golgi apparatus membrane</location>
        <topology evidence="1">Single-pass type II membrane protein</topology>
    </subcellularLocation>
</comment>
<comment type="pathway">
    <text evidence="2">Protein modification; protein glycosylation.</text>
</comment>
<keyword evidence="12" id="KW-0325">Glycoprotein</keyword>
<evidence type="ECO:0000256" key="16">
    <source>
        <dbReference type="ARBA" id="ARBA00052285"/>
    </source>
</evidence>
<accession>A0A8J4UDP6</accession>
<dbReference type="OrthoDB" id="10264956at2759"/>
<evidence type="ECO:0000256" key="2">
    <source>
        <dbReference type="ARBA" id="ARBA00004922"/>
    </source>
</evidence>
<dbReference type="AlphaFoldDB" id="A0A8J4UDP6"/>
<comment type="catalytic activity">
    <reaction evidence="15">
        <text>a 3-O-[N-acetyl-alpha-neuraminyl-(2-&gt;3)-beta-D-galactosyl-(1-&gt;3)-N-acetyl-alpha-D-galactosaminyl]-L-threonyl-[protein] + CMP-N-acetyl-beta-neuraminate = a 3-O-{alpha-Neu5Ac-(2-&gt;3)-beta-D-Gal-(1-&gt;3)-[alpha-Neu5Ac-(2-&gt;6)]-alpha-D-GalNAc}-L-threonyl-[protein] + CMP + H(+)</text>
        <dbReference type="Rhea" id="RHEA:81659"/>
        <dbReference type="Rhea" id="RHEA-COMP:14417"/>
        <dbReference type="Rhea" id="RHEA-COMP:16763"/>
        <dbReference type="ChEBI" id="CHEBI:15378"/>
        <dbReference type="ChEBI" id="CHEBI:57812"/>
        <dbReference type="ChEBI" id="CHEBI:60377"/>
        <dbReference type="ChEBI" id="CHEBI:139598"/>
        <dbReference type="ChEBI" id="CHEBI:156398"/>
    </reaction>
    <physiologicalReaction direction="left-to-right" evidence="15">
        <dbReference type="Rhea" id="RHEA:81660"/>
    </physiologicalReaction>
</comment>
<evidence type="ECO:0000256" key="15">
    <source>
        <dbReference type="ARBA" id="ARBA00050664"/>
    </source>
</evidence>
<evidence type="ECO:0000256" key="14">
    <source>
        <dbReference type="ARBA" id="ARBA00039109"/>
    </source>
</evidence>
<evidence type="ECO:0000256" key="6">
    <source>
        <dbReference type="ARBA" id="ARBA00022692"/>
    </source>
</evidence>
<dbReference type="GO" id="GO:0001665">
    <property type="term" value="F:alpha-N-acetylgalactosaminide alpha-2,6-sialyltransferase activity"/>
    <property type="evidence" value="ECO:0007669"/>
    <property type="project" value="UniProtKB-EC"/>
</dbReference>
<protein>
    <recommendedName>
        <fullName evidence="14">alpha-N-acetylgalactosaminide alpha-2,6-sialyltransferase</fullName>
        <ecNumber evidence="14">2.4.3.3</ecNumber>
    </recommendedName>
</protein>
<dbReference type="GO" id="GO:0000139">
    <property type="term" value="C:Golgi membrane"/>
    <property type="evidence" value="ECO:0007669"/>
    <property type="project" value="UniProtKB-SubCell"/>
</dbReference>
<name>A0A8J4UDP6_CLAMG</name>
<evidence type="ECO:0000256" key="4">
    <source>
        <dbReference type="ARBA" id="ARBA00022676"/>
    </source>
</evidence>
<keyword evidence="4" id="KW-0328">Glycosyltransferase</keyword>
<keyword evidence="8" id="KW-1133">Transmembrane helix</keyword>
<gene>
    <name evidence="17" type="ORF">DAT39_013477</name>
</gene>
<dbReference type="InterPro" id="IPR038578">
    <property type="entry name" value="GT29-like_sf"/>
</dbReference>
<keyword evidence="6" id="KW-0812">Transmembrane</keyword>
<evidence type="ECO:0000256" key="7">
    <source>
        <dbReference type="ARBA" id="ARBA00022968"/>
    </source>
</evidence>
<comment type="caution">
    <text evidence="17">The sequence shown here is derived from an EMBL/GenBank/DDBJ whole genome shotgun (WGS) entry which is preliminary data.</text>
</comment>
<reference evidence="17" key="1">
    <citation type="submission" date="2020-07" db="EMBL/GenBank/DDBJ databases">
        <title>Clarias magur genome sequencing, assembly and annotation.</title>
        <authorList>
            <person name="Kushwaha B."/>
            <person name="Kumar R."/>
            <person name="Das P."/>
            <person name="Joshi C.G."/>
            <person name="Kumar D."/>
            <person name="Nagpure N.S."/>
            <person name="Pandey M."/>
            <person name="Agarwal S."/>
            <person name="Srivastava S."/>
            <person name="Singh M."/>
            <person name="Sahoo L."/>
            <person name="Jayasankar P."/>
            <person name="Meher P.K."/>
            <person name="Koringa P.G."/>
            <person name="Iquebal M.A."/>
            <person name="Das S.P."/>
            <person name="Bit A."/>
            <person name="Patnaik S."/>
            <person name="Patel N."/>
            <person name="Shah T.M."/>
            <person name="Hinsu A."/>
            <person name="Jena J.K."/>
        </authorList>
    </citation>
    <scope>NUCLEOTIDE SEQUENCE</scope>
    <source>
        <strain evidence="17">CIFAMagur01</strain>
        <tissue evidence="17">Testis</tissue>
    </source>
</reference>
<keyword evidence="7" id="KW-0735">Signal-anchor</keyword>
<dbReference type="EMBL" id="QNUK01000262">
    <property type="protein sequence ID" value="KAF5896814.1"/>
    <property type="molecule type" value="Genomic_DNA"/>
</dbReference>
<evidence type="ECO:0000256" key="1">
    <source>
        <dbReference type="ARBA" id="ARBA00004323"/>
    </source>
</evidence>
<dbReference type="PANTHER" id="PTHR45941">
    <property type="entry name" value="ALPHA-N-ACETYLGALACTOSAMINIDE ALPHA-2,6-SIALYLTRANSFERASE 2-LIKE-RELATED"/>
    <property type="match status" value="1"/>
</dbReference>
<dbReference type="Gene3D" id="3.90.1480.20">
    <property type="entry name" value="Glycosyl transferase family 29"/>
    <property type="match status" value="1"/>
</dbReference>
<keyword evidence="18" id="KW-1185">Reference proteome</keyword>
<proteinExistence type="inferred from homology"/>
<evidence type="ECO:0000256" key="9">
    <source>
        <dbReference type="ARBA" id="ARBA00023034"/>
    </source>
</evidence>
<dbReference type="Proteomes" id="UP000727407">
    <property type="component" value="Unassembled WGS sequence"/>
</dbReference>
<comment type="catalytic activity">
    <reaction evidence="16">
        <text>a 3-O-[N-acetyl-alpha-D-galactosaminyl]-L-threonyl-[protein] + CMP-N-acetyl-beta-neuraminate = a 3-O-[N-acetyl-alpha-neuraminosyl-(2-&gt;6)-N-acetyl-alpha-D-galactosaminyl]-L-threonyl-[protein] + CMP + H(+)</text>
        <dbReference type="Rhea" id="RHEA:81643"/>
        <dbReference type="Rhea" id="RHEA-COMP:11689"/>
        <dbReference type="Rhea" id="RHEA-COMP:19720"/>
        <dbReference type="ChEBI" id="CHEBI:15378"/>
        <dbReference type="ChEBI" id="CHEBI:57812"/>
        <dbReference type="ChEBI" id="CHEBI:60377"/>
        <dbReference type="ChEBI" id="CHEBI:87075"/>
        <dbReference type="ChEBI" id="CHEBI:231970"/>
    </reaction>
    <physiologicalReaction direction="left-to-right" evidence="16">
        <dbReference type="Rhea" id="RHEA:81644"/>
    </physiologicalReaction>
</comment>
<comment type="catalytic activity">
    <reaction evidence="13">
        <text>a beta-D-galactosyl-(1-&gt;3)-N-acetyl-alpha-D-galactosaminyl derivative + CMP-N-acetyl-beta-neuraminate = a beta-D-galactosyl-(1-&gt;3)-[N-acetyl-alpha-neuraminyl-(2-&gt;6)]-N-acetyl-alpha-D-galactosaminyl derivative + CMP + H(+)</text>
        <dbReference type="Rhea" id="RHEA:11136"/>
        <dbReference type="ChEBI" id="CHEBI:15378"/>
        <dbReference type="ChEBI" id="CHEBI:57812"/>
        <dbReference type="ChEBI" id="CHEBI:60377"/>
        <dbReference type="ChEBI" id="CHEBI:133470"/>
        <dbReference type="ChEBI" id="CHEBI:140764"/>
        <dbReference type="EC" id="2.4.3.3"/>
    </reaction>
    <physiologicalReaction direction="left-to-right" evidence="13">
        <dbReference type="Rhea" id="RHEA:11137"/>
    </physiologicalReaction>
</comment>
<sequence length="72" mass="8241">VNGAVTKGFEEDVGNKTSVYVHTSFALIQSLRILEKYGFKRIPDDDVDVFGFITADHGKYPNYYYDRTTKTQ</sequence>
<keyword evidence="11" id="KW-1015">Disulfide bond</keyword>
<evidence type="ECO:0000256" key="13">
    <source>
        <dbReference type="ARBA" id="ARBA00036348"/>
    </source>
</evidence>
<evidence type="ECO:0000256" key="10">
    <source>
        <dbReference type="ARBA" id="ARBA00023136"/>
    </source>
</evidence>
<dbReference type="EC" id="2.4.3.3" evidence="14"/>
<keyword evidence="10" id="KW-0472">Membrane</keyword>
<evidence type="ECO:0000256" key="8">
    <source>
        <dbReference type="ARBA" id="ARBA00022989"/>
    </source>
</evidence>
<dbReference type="PANTHER" id="PTHR45941:SF1">
    <property type="entry name" value="ALPHA-N-ACETYLGALACTOSAMINIDE ALPHA-2,6-SIALYLTRANSFERASE 1"/>
    <property type="match status" value="1"/>
</dbReference>
<evidence type="ECO:0000313" key="17">
    <source>
        <dbReference type="EMBL" id="KAF5896814.1"/>
    </source>
</evidence>
<evidence type="ECO:0000256" key="3">
    <source>
        <dbReference type="ARBA" id="ARBA00006003"/>
    </source>
</evidence>
<dbReference type="Pfam" id="PF00777">
    <property type="entry name" value="Glyco_transf_29"/>
    <property type="match status" value="1"/>
</dbReference>
<keyword evidence="9" id="KW-0333">Golgi apparatus</keyword>
<evidence type="ECO:0000313" key="18">
    <source>
        <dbReference type="Proteomes" id="UP000727407"/>
    </source>
</evidence>
<feature type="non-terminal residue" evidence="17">
    <location>
        <position position="1"/>
    </location>
</feature>
<dbReference type="InterPro" id="IPR001675">
    <property type="entry name" value="Glyco_trans_29"/>
</dbReference>